<keyword evidence="3" id="KW-0805">Transcription regulation</keyword>
<accession>A0AA88L6Y7</accession>
<dbReference type="Proteomes" id="UP001187531">
    <property type="component" value="Unassembled WGS sequence"/>
</dbReference>
<organism evidence="10 11">
    <name type="scientific">Artemia franciscana</name>
    <name type="common">Brine shrimp</name>
    <name type="synonym">Artemia sanfranciscana</name>
    <dbReference type="NCBI Taxonomy" id="6661"/>
    <lineage>
        <taxon>Eukaryota</taxon>
        <taxon>Metazoa</taxon>
        <taxon>Ecdysozoa</taxon>
        <taxon>Arthropoda</taxon>
        <taxon>Crustacea</taxon>
        <taxon>Branchiopoda</taxon>
        <taxon>Anostraca</taxon>
        <taxon>Artemiidae</taxon>
        <taxon>Artemia</taxon>
    </lineage>
</organism>
<comment type="subcellular location">
    <subcellularLocation>
        <location evidence="1">Membrane</location>
        <topology evidence="1">Single-pass membrane protein</topology>
    </subcellularLocation>
</comment>
<keyword evidence="4" id="KW-0238">DNA-binding</keyword>
<dbReference type="InterPro" id="IPR051882">
    <property type="entry name" value="ATF_bZIP_TF"/>
</dbReference>
<gene>
    <name evidence="10" type="ORF">QYM36_004585</name>
</gene>
<dbReference type="EMBL" id="JAVRJZ010000007">
    <property type="protein sequence ID" value="KAK2720748.1"/>
    <property type="molecule type" value="Genomic_DNA"/>
</dbReference>
<sequence length="649" mass="72276">MEVDKDCMANHIFETPLCTGNFFGDENFFCTAGDIELLSSDVLLGEPNGHEDAFNVDISEDKKDVLNEIIALSKSADFEEESSSLSPWEVSTNICVKDERSSPDSGIMFFDNSSGSTTPKSEPSDLCMDFLSEAEAFSFNADSNECTSLKATLPNTVDYQDSKNFVSEPSPVKILTISPDGTVNVKNGKSVATTKSVQTSSENAAFKPRTVLVKNASAVKVPISKPKSAKPVLVKTEVIGNLVTSGLVTADQPVRVKLEPSCAISTHKTTLPIAPKPLFPFANSMVGTPSHSAPNAEAARRQQRMIRNREAASLSRKKKKEYMDNLEQEISRLAKINEDLEEENRLLKERLSELQEQQYLVKSGYFNVNPKKVTAFFGISILLSWNLISLGGIPWTSSTKPLEESTLNIPVHRSFGRSLRSISDEDIYPSANEYLTNFTNDLNFLPPVCPMLINTTESLRLNSDLSDLFTKKQPKDTKPTKKETVVSLSPFLSSRLRSIEKRKEPKGINYIIPSVKKDLVPKDNLEVNNRWHMRHEKVITFMNSIERRDDTYYVVSFSPDHLLVPASSQNSTMRPKMSLVLPAMALDESMMPPANHVAMMQIDCEVTNTRLLHVQESVVSSLNSSRMDSSSSKVKAKSRKRSSEEKEYK</sequence>
<protein>
    <recommendedName>
        <fullName evidence="9">BZIP domain-containing protein</fullName>
    </recommendedName>
</protein>
<feature type="region of interest" description="Disordered" evidence="8">
    <location>
        <begin position="620"/>
        <end position="649"/>
    </location>
</feature>
<comment type="caution">
    <text evidence="10">The sequence shown here is derived from an EMBL/GenBank/DDBJ whole genome shotgun (WGS) entry which is preliminary data.</text>
</comment>
<dbReference type="PANTHER" id="PTHR46164:SF3">
    <property type="entry name" value="ATF6, ISOFORM C"/>
    <property type="match status" value="1"/>
</dbReference>
<dbReference type="SUPFAM" id="SSF57959">
    <property type="entry name" value="Leucine zipper domain"/>
    <property type="match status" value="1"/>
</dbReference>
<evidence type="ECO:0000256" key="7">
    <source>
        <dbReference type="SAM" id="Coils"/>
    </source>
</evidence>
<reference evidence="10" key="1">
    <citation type="submission" date="2023-07" db="EMBL/GenBank/DDBJ databases">
        <title>Chromosome-level genome assembly of Artemia franciscana.</title>
        <authorList>
            <person name="Jo E."/>
        </authorList>
    </citation>
    <scope>NUCLEOTIDE SEQUENCE</scope>
    <source>
        <tissue evidence="10">Whole body</tissue>
    </source>
</reference>
<evidence type="ECO:0000256" key="8">
    <source>
        <dbReference type="SAM" id="MobiDB-lite"/>
    </source>
</evidence>
<dbReference type="GO" id="GO:0030968">
    <property type="term" value="P:endoplasmic reticulum unfolded protein response"/>
    <property type="evidence" value="ECO:0007669"/>
    <property type="project" value="TreeGrafter"/>
</dbReference>
<name>A0AA88L6Y7_ARTSF</name>
<dbReference type="GO" id="GO:0000981">
    <property type="term" value="F:DNA-binding transcription factor activity, RNA polymerase II-specific"/>
    <property type="evidence" value="ECO:0007669"/>
    <property type="project" value="TreeGrafter"/>
</dbReference>
<dbReference type="Pfam" id="PF00170">
    <property type="entry name" value="bZIP_1"/>
    <property type="match status" value="1"/>
</dbReference>
<dbReference type="AlphaFoldDB" id="A0AA88L6Y7"/>
<dbReference type="InterPro" id="IPR004827">
    <property type="entry name" value="bZIP"/>
</dbReference>
<dbReference type="InterPro" id="IPR046347">
    <property type="entry name" value="bZIP_sf"/>
</dbReference>
<keyword evidence="6" id="KW-0539">Nucleus</keyword>
<keyword evidence="7" id="KW-0175">Coiled coil</keyword>
<evidence type="ECO:0000256" key="1">
    <source>
        <dbReference type="ARBA" id="ARBA00004167"/>
    </source>
</evidence>
<evidence type="ECO:0000256" key="6">
    <source>
        <dbReference type="ARBA" id="ARBA00023242"/>
    </source>
</evidence>
<feature type="coiled-coil region" evidence="7">
    <location>
        <begin position="309"/>
        <end position="357"/>
    </location>
</feature>
<dbReference type="GO" id="GO:0000978">
    <property type="term" value="F:RNA polymerase II cis-regulatory region sequence-specific DNA binding"/>
    <property type="evidence" value="ECO:0007669"/>
    <property type="project" value="TreeGrafter"/>
</dbReference>
<evidence type="ECO:0000256" key="3">
    <source>
        <dbReference type="ARBA" id="ARBA00023015"/>
    </source>
</evidence>
<evidence type="ECO:0000256" key="5">
    <source>
        <dbReference type="ARBA" id="ARBA00023163"/>
    </source>
</evidence>
<keyword evidence="5" id="KW-0804">Transcription</keyword>
<comment type="similarity">
    <text evidence="2">Belongs to the bZIP family. ATF subfamily.</text>
</comment>
<evidence type="ECO:0000256" key="2">
    <source>
        <dbReference type="ARBA" id="ARBA00009050"/>
    </source>
</evidence>
<dbReference type="Gene3D" id="1.20.5.170">
    <property type="match status" value="1"/>
</dbReference>
<evidence type="ECO:0000259" key="9">
    <source>
        <dbReference type="PROSITE" id="PS50217"/>
    </source>
</evidence>
<evidence type="ECO:0000256" key="4">
    <source>
        <dbReference type="ARBA" id="ARBA00023125"/>
    </source>
</evidence>
<dbReference type="SMART" id="SM00338">
    <property type="entry name" value="BRLZ"/>
    <property type="match status" value="1"/>
</dbReference>
<keyword evidence="11" id="KW-1185">Reference proteome</keyword>
<evidence type="ECO:0000313" key="10">
    <source>
        <dbReference type="EMBL" id="KAK2720748.1"/>
    </source>
</evidence>
<feature type="domain" description="BZIP" evidence="9">
    <location>
        <begin position="298"/>
        <end position="357"/>
    </location>
</feature>
<proteinExistence type="inferred from homology"/>
<dbReference type="GO" id="GO:0016020">
    <property type="term" value="C:membrane"/>
    <property type="evidence" value="ECO:0007669"/>
    <property type="project" value="UniProtKB-SubCell"/>
</dbReference>
<dbReference type="GO" id="GO:0005634">
    <property type="term" value="C:nucleus"/>
    <property type="evidence" value="ECO:0007669"/>
    <property type="project" value="TreeGrafter"/>
</dbReference>
<dbReference type="PANTHER" id="PTHR46164">
    <property type="entry name" value="ATF6, ISOFORM C"/>
    <property type="match status" value="1"/>
</dbReference>
<evidence type="ECO:0000313" key="11">
    <source>
        <dbReference type="Proteomes" id="UP001187531"/>
    </source>
</evidence>
<feature type="compositionally biased region" description="Low complexity" evidence="8">
    <location>
        <begin position="620"/>
        <end position="633"/>
    </location>
</feature>
<dbReference type="PROSITE" id="PS50217">
    <property type="entry name" value="BZIP"/>
    <property type="match status" value="1"/>
</dbReference>